<feature type="non-terminal residue" evidence="11">
    <location>
        <position position="1"/>
    </location>
</feature>
<feature type="domain" description="Tudor" evidence="10">
    <location>
        <begin position="84"/>
        <end position="127"/>
    </location>
</feature>
<dbReference type="AlphaFoldDB" id="S8CR23"/>
<comment type="caution">
    <text evidence="11">The sequence shown here is derived from an EMBL/GenBank/DDBJ whole genome shotgun (WGS) entry which is preliminary data.</text>
</comment>
<feature type="compositionally biased region" description="Low complexity" evidence="9">
    <location>
        <begin position="60"/>
        <end position="72"/>
    </location>
</feature>
<evidence type="ECO:0000256" key="9">
    <source>
        <dbReference type="SAM" id="MobiDB-lite"/>
    </source>
</evidence>
<gene>
    <name evidence="11" type="ORF">M569_05522</name>
</gene>
<accession>S8CR23</accession>
<dbReference type="PROSITE" id="PS50304">
    <property type="entry name" value="TUDOR"/>
    <property type="match status" value="1"/>
</dbReference>
<keyword evidence="12" id="KW-1185">Reference proteome</keyword>
<organism evidence="11 12">
    <name type="scientific">Genlisea aurea</name>
    <dbReference type="NCBI Taxonomy" id="192259"/>
    <lineage>
        <taxon>Eukaryota</taxon>
        <taxon>Viridiplantae</taxon>
        <taxon>Streptophyta</taxon>
        <taxon>Embryophyta</taxon>
        <taxon>Tracheophyta</taxon>
        <taxon>Spermatophyta</taxon>
        <taxon>Magnoliopsida</taxon>
        <taxon>eudicotyledons</taxon>
        <taxon>Gunneridae</taxon>
        <taxon>Pentapetalae</taxon>
        <taxon>asterids</taxon>
        <taxon>lamiids</taxon>
        <taxon>Lamiales</taxon>
        <taxon>Lentibulariaceae</taxon>
        <taxon>Genlisea</taxon>
    </lineage>
</organism>
<evidence type="ECO:0000256" key="8">
    <source>
        <dbReference type="ARBA" id="ARBA00042567"/>
    </source>
</evidence>
<dbReference type="PANTHER" id="PTHR13681">
    <property type="entry name" value="SURVIVAL OF MOTOR NEURON-RELATED-SPLICING FACTOR 30-RELATED"/>
    <property type="match status" value="1"/>
</dbReference>
<evidence type="ECO:0000256" key="4">
    <source>
        <dbReference type="ARBA" id="ARBA00022728"/>
    </source>
</evidence>
<dbReference type="GO" id="GO:0016607">
    <property type="term" value="C:nuclear speck"/>
    <property type="evidence" value="ECO:0007669"/>
    <property type="project" value="UniProtKB-SubCell"/>
</dbReference>
<feature type="non-terminal residue" evidence="11">
    <location>
        <position position="127"/>
    </location>
</feature>
<dbReference type="GO" id="GO:0003723">
    <property type="term" value="F:RNA binding"/>
    <property type="evidence" value="ECO:0007669"/>
    <property type="project" value="InterPro"/>
</dbReference>
<keyword evidence="4" id="KW-0747">Spliceosome</keyword>
<dbReference type="SUPFAM" id="SSF63748">
    <property type="entry name" value="Tudor/PWWP/MBT"/>
    <property type="match status" value="1"/>
</dbReference>
<keyword evidence="4" id="KW-0507">mRNA processing</keyword>
<dbReference type="OrthoDB" id="79171at2759"/>
<keyword evidence="4" id="KW-0508">mRNA splicing</keyword>
<dbReference type="GO" id="GO:0005681">
    <property type="term" value="C:spliceosomal complex"/>
    <property type="evidence" value="ECO:0007669"/>
    <property type="project" value="UniProtKB-KW"/>
</dbReference>
<comment type="similarity">
    <text evidence="3">Belongs to the SMN family.</text>
</comment>
<evidence type="ECO:0000256" key="5">
    <source>
        <dbReference type="ARBA" id="ARBA00023242"/>
    </source>
</evidence>
<dbReference type="InterPro" id="IPR010304">
    <property type="entry name" value="SMN_Tudor"/>
</dbReference>
<dbReference type="GO" id="GO:0006397">
    <property type="term" value="P:mRNA processing"/>
    <property type="evidence" value="ECO:0007669"/>
    <property type="project" value="InterPro"/>
</dbReference>
<dbReference type="Pfam" id="PF06003">
    <property type="entry name" value="SMN_Tudor"/>
    <property type="match status" value="1"/>
</dbReference>
<dbReference type="GO" id="GO:0005737">
    <property type="term" value="C:cytoplasm"/>
    <property type="evidence" value="ECO:0007669"/>
    <property type="project" value="InterPro"/>
</dbReference>
<evidence type="ECO:0000256" key="1">
    <source>
        <dbReference type="ARBA" id="ARBA00004324"/>
    </source>
</evidence>
<evidence type="ECO:0000256" key="6">
    <source>
        <dbReference type="ARBA" id="ARBA00037618"/>
    </source>
</evidence>
<dbReference type="InterPro" id="IPR002999">
    <property type="entry name" value="Tudor"/>
</dbReference>
<evidence type="ECO:0000256" key="7">
    <source>
        <dbReference type="ARBA" id="ARBA00041083"/>
    </source>
</evidence>
<dbReference type="GO" id="GO:0015030">
    <property type="term" value="C:Cajal body"/>
    <property type="evidence" value="ECO:0007669"/>
    <property type="project" value="UniProtKB-SubCell"/>
</dbReference>
<sequence>GEKVNIQELATNLATYKEQLQQVRELLADDPGNTEYLDMEKELSEVIALTEELLVAAKQSDGSSGHVSGNSSHLPSHASDDGAKFPVGTKVQAVWSEDGEWYDATVEAHTPNGYYVCYDGWGNREEV</sequence>
<evidence type="ECO:0000313" key="11">
    <source>
        <dbReference type="EMBL" id="EPS69245.1"/>
    </source>
</evidence>
<comment type="subcellular location">
    <subcellularLocation>
        <location evidence="1">Nucleus speckle</location>
    </subcellularLocation>
    <subcellularLocation>
        <location evidence="2">Nucleus</location>
        <location evidence="2">Cajal body</location>
    </subcellularLocation>
</comment>
<dbReference type="Proteomes" id="UP000015453">
    <property type="component" value="Unassembled WGS sequence"/>
</dbReference>
<proteinExistence type="inferred from homology"/>
<reference evidence="11 12" key="1">
    <citation type="journal article" date="2013" name="BMC Genomics">
        <title>The miniature genome of a carnivorous plant Genlisea aurea contains a low number of genes and short non-coding sequences.</title>
        <authorList>
            <person name="Leushkin E.V."/>
            <person name="Sutormin R.A."/>
            <person name="Nabieva E.R."/>
            <person name="Penin A.A."/>
            <person name="Kondrashov A.S."/>
            <person name="Logacheva M.D."/>
        </authorList>
    </citation>
    <scope>NUCLEOTIDE SEQUENCE [LARGE SCALE GENOMIC DNA]</scope>
</reference>
<keyword evidence="5" id="KW-0539">Nucleus</keyword>
<protein>
    <recommendedName>
        <fullName evidence="7">Survival of motor neuron-related-splicing factor 30</fullName>
    </recommendedName>
    <alternativeName>
        <fullName evidence="8">Survival motor neuron domain-containing protein 1</fullName>
    </alternativeName>
</protein>
<dbReference type="Gene3D" id="2.30.30.140">
    <property type="match status" value="1"/>
</dbReference>
<name>S8CR23_9LAMI</name>
<evidence type="ECO:0000256" key="3">
    <source>
        <dbReference type="ARBA" id="ARBA00005371"/>
    </source>
</evidence>
<dbReference type="CDD" id="cd04508">
    <property type="entry name" value="Tudor_SF"/>
    <property type="match status" value="1"/>
</dbReference>
<dbReference type="PANTHER" id="PTHR13681:SF26">
    <property type="entry name" value="SURVIVAL OF MOTOR NEURON-RELATED-SPLICING FACTOR 30"/>
    <property type="match status" value="1"/>
</dbReference>
<dbReference type="EMBL" id="AUSU01002210">
    <property type="protein sequence ID" value="EPS69245.1"/>
    <property type="molecule type" value="Genomic_DNA"/>
</dbReference>
<comment type="function">
    <text evidence="6">Involved in spliceosome assembly.</text>
</comment>
<evidence type="ECO:0000313" key="12">
    <source>
        <dbReference type="Proteomes" id="UP000015453"/>
    </source>
</evidence>
<dbReference type="SMART" id="SM00333">
    <property type="entry name" value="TUDOR"/>
    <property type="match status" value="1"/>
</dbReference>
<evidence type="ECO:0000259" key="10">
    <source>
        <dbReference type="PROSITE" id="PS50304"/>
    </source>
</evidence>
<feature type="region of interest" description="Disordered" evidence="9">
    <location>
        <begin position="59"/>
        <end position="85"/>
    </location>
</feature>
<evidence type="ECO:0000256" key="2">
    <source>
        <dbReference type="ARBA" id="ARBA00004408"/>
    </source>
</evidence>